<dbReference type="InterPro" id="IPR057695">
    <property type="entry name" value="DUF7935"/>
</dbReference>
<dbReference type="KEGG" id="csal:NBC122_02348"/>
<dbReference type="AlphaFoldDB" id="A0A4P6ZHH4"/>
<accession>A0A4P6ZHH4</accession>
<dbReference type="Pfam" id="PF25589">
    <property type="entry name" value="DUF7935"/>
    <property type="match status" value="1"/>
</dbReference>
<sequence>MTDHLFSQPYFPYAFALLIAVPFLIYTRQFVYSYIKFKKQELNFLTVKGQSEQRIHAYERITLFLERIKPANLVTKFDENLAAHEYLFLIEKTINEEFDYNASQQLYLTKNSWNKVVNCKNNILHLLHKTYENLSNESTLQDYKTVFLMNYMNGEDYISTCIEDLRKENLIIN</sequence>
<keyword evidence="3" id="KW-1185">Reference proteome</keyword>
<evidence type="ECO:0000313" key="2">
    <source>
        <dbReference type="EMBL" id="QBO59153.1"/>
    </source>
</evidence>
<evidence type="ECO:0000313" key="3">
    <source>
        <dbReference type="Proteomes" id="UP000294419"/>
    </source>
</evidence>
<evidence type="ECO:0000256" key="1">
    <source>
        <dbReference type="SAM" id="Phobius"/>
    </source>
</evidence>
<keyword evidence="1" id="KW-1133">Transmembrane helix</keyword>
<protein>
    <submittedName>
        <fullName evidence="2">Uncharacterized protein</fullName>
    </submittedName>
</protein>
<gene>
    <name evidence="2" type="ORF">NBC122_02348</name>
</gene>
<feature type="transmembrane region" description="Helical" evidence="1">
    <location>
        <begin position="12"/>
        <end position="31"/>
    </location>
</feature>
<dbReference type="RefSeq" id="WP_133440515.1">
    <property type="nucleotide sequence ID" value="NZ_CP037954.1"/>
</dbReference>
<keyword evidence="1" id="KW-0812">Transmembrane</keyword>
<dbReference type="OrthoDB" id="1493032at2"/>
<dbReference type="Proteomes" id="UP000294419">
    <property type="component" value="Chromosome"/>
</dbReference>
<dbReference type="EMBL" id="CP037954">
    <property type="protein sequence ID" value="QBO59153.1"/>
    <property type="molecule type" value="Genomic_DNA"/>
</dbReference>
<organism evidence="2 3">
    <name type="scientific">Chryseobacterium salivictor</name>
    <dbReference type="NCBI Taxonomy" id="2547600"/>
    <lineage>
        <taxon>Bacteria</taxon>
        <taxon>Pseudomonadati</taxon>
        <taxon>Bacteroidota</taxon>
        <taxon>Flavobacteriia</taxon>
        <taxon>Flavobacteriales</taxon>
        <taxon>Weeksellaceae</taxon>
        <taxon>Chryseobacterium group</taxon>
        <taxon>Chryseobacterium</taxon>
    </lineage>
</organism>
<proteinExistence type="predicted"/>
<name>A0A4P6ZHH4_9FLAO</name>
<keyword evidence="1" id="KW-0472">Membrane</keyword>
<reference evidence="2 3" key="1">
    <citation type="submission" date="2019-03" db="EMBL/GenBank/DDBJ databases">
        <authorList>
            <person name="Kim H."/>
            <person name="Yu S.-M."/>
        </authorList>
    </citation>
    <scope>NUCLEOTIDE SEQUENCE [LARGE SCALE GENOMIC DNA]</scope>
    <source>
        <strain evidence="2 3">NBC122</strain>
    </source>
</reference>